<feature type="transmembrane region" description="Helical" evidence="6">
    <location>
        <begin position="318"/>
        <end position="337"/>
    </location>
</feature>
<feature type="transmembrane region" description="Helical" evidence="6">
    <location>
        <begin position="101"/>
        <end position="121"/>
    </location>
</feature>
<accession>A0A227KE47</accession>
<sequence length="378" mass="42301">MKVLGKLIFSQVIKSSLFVLLALVALFAFFDLIGQSSKIGTTYTIGQAFMLTALVLPMRCYQVLPIAVMLGAIFTLSRLAATSQFTVMRVSGVSPWKFASMLMVPGLVMVLFAYVLGEYVAPPAHRYSKVAKLDITGDSFSGKDLDSGIWVRDVVRDGDGKPTSIRFVNVSSLRPNEAAYDWKIYVFNPEGDMTSIVTAKEGSYSESEGWVLTDAKEEKLPIIPKQSREVTDEKVEVIHTPRLVWGKHLDGNIFGLLMVKPEYMSLQELYHYVEYLKSNGQTYKIFDTAFWSKMFYPLAILVMLVLAMPFAYQSARAGGMAIKIFCGIMIGILYYALNNIFAFMSVLQSVPSFISALMPSLMMLILASIAMWWVERRS</sequence>
<evidence type="ECO:0000313" key="8">
    <source>
        <dbReference type="Proteomes" id="UP000214610"/>
    </source>
</evidence>
<comment type="subcellular location">
    <subcellularLocation>
        <location evidence="1">Cell membrane</location>
        <topology evidence="1">Multi-pass membrane protein</topology>
    </subcellularLocation>
</comment>
<dbReference type="Pfam" id="PF03739">
    <property type="entry name" value="LptF_LptG"/>
    <property type="match status" value="1"/>
</dbReference>
<evidence type="ECO:0000256" key="6">
    <source>
        <dbReference type="SAM" id="Phobius"/>
    </source>
</evidence>
<protein>
    <submittedName>
        <fullName evidence="7">LPS export ABC transporter permease LptG</fullName>
    </submittedName>
</protein>
<dbReference type="PANTHER" id="PTHR33529:SF2">
    <property type="entry name" value="LIPOPOLYSACCHARIDE EXPORT SYSTEM PERMEASE PROTEIN LPTG"/>
    <property type="match status" value="1"/>
</dbReference>
<dbReference type="GO" id="GO:0055085">
    <property type="term" value="P:transmembrane transport"/>
    <property type="evidence" value="ECO:0007669"/>
    <property type="project" value="InterPro"/>
</dbReference>
<evidence type="ECO:0000256" key="1">
    <source>
        <dbReference type="ARBA" id="ARBA00004651"/>
    </source>
</evidence>
<evidence type="ECO:0000256" key="2">
    <source>
        <dbReference type="ARBA" id="ARBA00022475"/>
    </source>
</evidence>
<organism evidence="7 8">
    <name type="scientific">Turicimonas muris</name>
    <dbReference type="NCBI Taxonomy" id="1796652"/>
    <lineage>
        <taxon>Bacteria</taxon>
        <taxon>Pseudomonadati</taxon>
        <taxon>Pseudomonadota</taxon>
        <taxon>Betaproteobacteria</taxon>
        <taxon>Burkholderiales</taxon>
        <taxon>Sutterellaceae</taxon>
        <taxon>Turicimonas</taxon>
    </lineage>
</organism>
<keyword evidence="5 6" id="KW-0472">Membrane</keyword>
<dbReference type="NCBIfam" id="TIGR04408">
    <property type="entry name" value="LptG_lptG"/>
    <property type="match status" value="1"/>
</dbReference>
<dbReference type="RefSeq" id="WP_066593995.1">
    <property type="nucleotide sequence ID" value="NZ_CALBGX010000154.1"/>
</dbReference>
<dbReference type="PANTHER" id="PTHR33529">
    <property type="entry name" value="SLR0882 PROTEIN-RELATED"/>
    <property type="match status" value="1"/>
</dbReference>
<keyword evidence="8" id="KW-1185">Reference proteome</keyword>
<evidence type="ECO:0000256" key="4">
    <source>
        <dbReference type="ARBA" id="ARBA00022989"/>
    </source>
</evidence>
<feature type="transmembrane region" description="Helical" evidence="6">
    <location>
        <begin position="294"/>
        <end position="312"/>
    </location>
</feature>
<evidence type="ECO:0000256" key="5">
    <source>
        <dbReference type="ARBA" id="ARBA00023136"/>
    </source>
</evidence>
<gene>
    <name evidence="7" type="ORF">ADH67_09640</name>
</gene>
<evidence type="ECO:0000313" key="7">
    <source>
        <dbReference type="EMBL" id="OXE45978.1"/>
    </source>
</evidence>
<dbReference type="InterPro" id="IPR005495">
    <property type="entry name" value="LptG/LptF_permease"/>
</dbReference>
<keyword evidence="3 6" id="KW-0812">Transmembrane</keyword>
<evidence type="ECO:0000256" key="3">
    <source>
        <dbReference type="ARBA" id="ARBA00022692"/>
    </source>
</evidence>
<reference evidence="8" key="1">
    <citation type="submission" date="2017-05" db="EMBL/GenBank/DDBJ databases">
        <title>Improved OligoMM genomes.</title>
        <authorList>
            <person name="Garzetti D."/>
        </authorList>
    </citation>
    <scope>NUCLEOTIDE SEQUENCE [LARGE SCALE GENOMIC DNA]</scope>
    <source>
        <strain evidence="8">YL45</strain>
    </source>
</reference>
<keyword evidence="4 6" id="KW-1133">Transmembrane helix</keyword>
<comment type="caution">
    <text evidence="7">The sequence shown here is derived from an EMBL/GenBank/DDBJ whole genome shotgun (WGS) entry which is preliminary data.</text>
</comment>
<dbReference type="EMBL" id="NHMP01000006">
    <property type="protein sequence ID" value="OXE45978.1"/>
    <property type="molecule type" value="Genomic_DNA"/>
</dbReference>
<dbReference type="GO" id="GO:0043190">
    <property type="term" value="C:ATP-binding cassette (ABC) transporter complex"/>
    <property type="evidence" value="ECO:0007669"/>
    <property type="project" value="InterPro"/>
</dbReference>
<dbReference type="InterPro" id="IPR030923">
    <property type="entry name" value="LptG"/>
</dbReference>
<dbReference type="GeneID" id="78362001"/>
<dbReference type="GO" id="GO:0015920">
    <property type="term" value="P:lipopolysaccharide transport"/>
    <property type="evidence" value="ECO:0007669"/>
    <property type="project" value="TreeGrafter"/>
</dbReference>
<dbReference type="AlphaFoldDB" id="A0A227KE47"/>
<feature type="transmembrane region" description="Helical" evidence="6">
    <location>
        <begin position="39"/>
        <end position="56"/>
    </location>
</feature>
<dbReference type="Proteomes" id="UP000214610">
    <property type="component" value="Unassembled WGS sequence"/>
</dbReference>
<proteinExistence type="predicted"/>
<feature type="transmembrane region" description="Helical" evidence="6">
    <location>
        <begin position="63"/>
        <end position="81"/>
    </location>
</feature>
<feature type="transmembrane region" description="Helical" evidence="6">
    <location>
        <begin position="12"/>
        <end position="33"/>
    </location>
</feature>
<keyword evidence="2" id="KW-1003">Cell membrane</keyword>
<feature type="transmembrane region" description="Helical" evidence="6">
    <location>
        <begin position="349"/>
        <end position="374"/>
    </location>
</feature>
<name>A0A227KE47_9BURK</name>